<gene>
    <name evidence="1" type="ORF">R7226_21230</name>
</gene>
<dbReference type="RefSeq" id="WP_318599321.1">
    <property type="nucleotide sequence ID" value="NZ_JAWSTH010000068.1"/>
</dbReference>
<name>A0ABU4HXV0_9ACTN</name>
<dbReference type="InterPro" id="IPR012349">
    <property type="entry name" value="Split_barrel_FMN-bd"/>
</dbReference>
<keyword evidence="2" id="KW-1185">Reference proteome</keyword>
<accession>A0ABU4HXV0</accession>
<organism evidence="1 2">
    <name type="scientific">Conexibacter stalactiti</name>
    <dbReference type="NCBI Taxonomy" id="1940611"/>
    <lineage>
        <taxon>Bacteria</taxon>
        <taxon>Bacillati</taxon>
        <taxon>Actinomycetota</taxon>
        <taxon>Thermoleophilia</taxon>
        <taxon>Solirubrobacterales</taxon>
        <taxon>Conexibacteraceae</taxon>
        <taxon>Conexibacter</taxon>
    </lineage>
</organism>
<sequence length="156" mass="16445">MSRPLDPLVPEALRTLLAADPGDAAVDGFTLLLLTTRADGWPHQAMLSVGEVVCAPGADDLLTLAVWPGATSTANLRERGRATLTAVVDGVAYALFLAVEAAGDVGRLARFDARVVAASADEAPYARLDGGIRFTLTDRDATIDRWRATREELAAS</sequence>
<comment type="caution">
    <text evidence="1">The sequence shown here is derived from an EMBL/GenBank/DDBJ whole genome shotgun (WGS) entry which is preliminary data.</text>
</comment>
<proteinExistence type="predicted"/>
<dbReference type="SUPFAM" id="SSF50475">
    <property type="entry name" value="FMN-binding split barrel"/>
    <property type="match status" value="1"/>
</dbReference>
<dbReference type="EMBL" id="JAWSTH010000068">
    <property type="protein sequence ID" value="MDW5596884.1"/>
    <property type="molecule type" value="Genomic_DNA"/>
</dbReference>
<evidence type="ECO:0000313" key="1">
    <source>
        <dbReference type="EMBL" id="MDW5596884.1"/>
    </source>
</evidence>
<evidence type="ECO:0000313" key="2">
    <source>
        <dbReference type="Proteomes" id="UP001284601"/>
    </source>
</evidence>
<dbReference type="Proteomes" id="UP001284601">
    <property type="component" value="Unassembled WGS sequence"/>
</dbReference>
<protein>
    <recommendedName>
        <fullName evidence="3">Pyridoxamine 5'-phosphate oxidase putative domain-containing protein</fullName>
    </recommendedName>
</protein>
<dbReference type="Gene3D" id="2.30.110.10">
    <property type="entry name" value="Electron Transport, Fmn-binding Protein, Chain A"/>
    <property type="match status" value="1"/>
</dbReference>
<evidence type="ECO:0008006" key="3">
    <source>
        <dbReference type="Google" id="ProtNLM"/>
    </source>
</evidence>
<reference evidence="2" key="1">
    <citation type="submission" date="2023-07" db="EMBL/GenBank/DDBJ databases">
        <title>Conexibacter stalactiti sp. nov., isolated from stalactites in a lava cave and emended description of the genus Conexibacter.</title>
        <authorList>
            <person name="Lee S.D."/>
        </authorList>
    </citation>
    <scope>NUCLEOTIDE SEQUENCE [LARGE SCALE GENOMIC DNA]</scope>
    <source>
        <strain evidence="2">KCTC 39840</strain>
    </source>
</reference>